<protein>
    <submittedName>
        <fullName evidence="3">GlcNAc-PI de-N-acetylase</fullName>
    </submittedName>
</protein>
<sequence length="251" mass="26958">MTLPTTRTRPTLPWQVTGVLAVVAHPDDESFGLGAVLAELISQGARASVLCFTHGEASTLHGRPGELAVVRSQELTEAGAALGLSRVELHDYPDGNLVGIPLDELGAHVLRLIGEERPSHLLVFDLGGVTGHPDHHHATRAALLAAGTGGLPVLAWAVPRSVAEQLNAELGTAFVGRDPAELDATLFVRRELQAVAIARHRSQSADNPVLRRRLELLGDREYLRSIHPSAWTPTTPRRTESGHVRPRVVTP</sequence>
<dbReference type="AlphaFoldDB" id="A0A317JYS7"/>
<keyword evidence="1" id="KW-0862">Zinc</keyword>
<proteinExistence type="predicted"/>
<dbReference type="Gene3D" id="3.40.50.10320">
    <property type="entry name" value="LmbE-like"/>
    <property type="match status" value="1"/>
</dbReference>
<reference evidence="4" key="1">
    <citation type="submission" date="2018-05" db="EMBL/GenBank/DDBJ databases">
        <title>Micromonospora globispora sp. nov. and Micromonospora rugosa sp. nov., isolated from marine sediment.</title>
        <authorList>
            <person name="Carro L."/>
            <person name="Aysel V."/>
            <person name="Cetin D."/>
            <person name="Igual J.M."/>
            <person name="Klenk H.-P."/>
            <person name="Trujillo M.E."/>
            <person name="Sahin N."/>
        </authorList>
    </citation>
    <scope>NUCLEOTIDE SEQUENCE [LARGE SCALE GENOMIC DNA]</scope>
    <source>
        <strain evidence="4">S2904</strain>
    </source>
</reference>
<evidence type="ECO:0000256" key="2">
    <source>
        <dbReference type="SAM" id="MobiDB-lite"/>
    </source>
</evidence>
<gene>
    <name evidence="3" type="ORF">DLJ46_20500</name>
</gene>
<keyword evidence="4" id="KW-1185">Reference proteome</keyword>
<dbReference type="PANTHER" id="PTHR12993:SF11">
    <property type="entry name" value="N-ACETYLGLUCOSAMINYL-PHOSPHATIDYLINOSITOL DE-N-ACETYLASE"/>
    <property type="match status" value="1"/>
</dbReference>
<accession>A0A317JYS7</accession>
<dbReference type="EMBL" id="QGSV01000241">
    <property type="protein sequence ID" value="PWU45745.1"/>
    <property type="molecule type" value="Genomic_DNA"/>
</dbReference>
<dbReference type="GO" id="GO:0016137">
    <property type="term" value="P:glycoside metabolic process"/>
    <property type="evidence" value="ECO:0007669"/>
    <property type="project" value="UniProtKB-ARBA"/>
</dbReference>
<dbReference type="InterPro" id="IPR003737">
    <property type="entry name" value="GlcNAc_PI_deacetylase-related"/>
</dbReference>
<evidence type="ECO:0000256" key="1">
    <source>
        <dbReference type="ARBA" id="ARBA00022833"/>
    </source>
</evidence>
<dbReference type="GO" id="GO:0016811">
    <property type="term" value="F:hydrolase activity, acting on carbon-nitrogen (but not peptide) bonds, in linear amides"/>
    <property type="evidence" value="ECO:0007669"/>
    <property type="project" value="TreeGrafter"/>
</dbReference>
<dbReference type="InterPro" id="IPR024078">
    <property type="entry name" value="LmbE-like_dom_sf"/>
</dbReference>
<dbReference type="OrthoDB" id="116799at2"/>
<dbReference type="PANTHER" id="PTHR12993">
    <property type="entry name" value="N-ACETYLGLUCOSAMINYL-PHOSPHATIDYLINOSITOL DE-N-ACETYLASE-RELATED"/>
    <property type="match status" value="1"/>
</dbReference>
<evidence type="ECO:0000313" key="4">
    <source>
        <dbReference type="Proteomes" id="UP000245683"/>
    </source>
</evidence>
<feature type="region of interest" description="Disordered" evidence="2">
    <location>
        <begin position="229"/>
        <end position="251"/>
    </location>
</feature>
<organism evidence="3 4">
    <name type="scientific">Micromonospora globispora</name>
    <dbReference type="NCBI Taxonomy" id="1450148"/>
    <lineage>
        <taxon>Bacteria</taxon>
        <taxon>Bacillati</taxon>
        <taxon>Actinomycetota</taxon>
        <taxon>Actinomycetes</taxon>
        <taxon>Micromonosporales</taxon>
        <taxon>Micromonosporaceae</taxon>
        <taxon>Micromonospora</taxon>
    </lineage>
</organism>
<dbReference type="SUPFAM" id="SSF102588">
    <property type="entry name" value="LmbE-like"/>
    <property type="match status" value="1"/>
</dbReference>
<dbReference type="Proteomes" id="UP000245683">
    <property type="component" value="Unassembled WGS sequence"/>
</dbReference>
<evidence type="ECO:0000313" key="3">
    <source>
        <dbReference type="EMBL" id="PWU45745.1"/>
    </source>
</evidence>
<name>A0A317JYS7_9ACTN</name>
<dbReference type="Pfam" id="PF02585">
    <property type="entry name" value="PIG-L"/>
    <property type="match status" value="1"/>
</dbReference>
<comment type="caution">
    <text evidence="3">The sequence shown here is derived from an EMBL/GenBank/DDBJ whole genome shotgun (WGS) entry which is preliminary data.</text>
</comment>
<dbReference type="RefSeq" id="WP_109946265.1">
    <property type="nucleotide sequence ID" value="NZ_QGSV01000241.1"/>
</dbReference>